<keyword evidence="3" id="KW-1185">Reference proteome</keyword>
<reference evidence="2 3" key="1">
    <citation type="submission" date="2017-01" db="EMBL/GenBank/DDBJ databases">
        <title>Complete Genome Sequence of Vibrio Parahaemolyticus Bacteriophage pTD1.</title>
        <authorList>
            <person name="Midorikawa Y."/>
            <person name="Sano M."/>
        </authorList>
    </citation>
    <scope>NUCLEOTIDE SEQUENCE [LARGE SCALE GENOMIC DNA]</scope>
    <source>
        <strain evidence="2">PTD1</strain>
    </source>
</reference>
<evidence type="ECO:0000313" key="3">
    <source>
        <dbReference type="Proteomes" id="UP000221243"/>
    </source>
</evidence>
<dbReference type="OrthoDB" id="7821at10239"/>
<dbReference type="KEGG" id="vg:40075101"/>
<feature type="compositionally biased region" description="Basic and acidic residues" evidence="1">
    <location>
        <begin position="17"/>
        <end position="58"/>
    </location>
</feature>
<dbReference type="GeneID" id="40075101"/>
<accession>A0A1Q2U2V4</accession>
<feature type="region of interest" description="Disordered" evidence="1">
    <location>
        <begin position="1"/>
        <end position="59"/>
    </location>
</feature>
<dbReference type="RefSeq" id="YP_009599372.1">
    <property type="nucleotide sequence ID" value="NC_041916.1"/>
</dbReference>
<protein>
    <submittedName>
        <fullName evidence="2">Uncharacterized protein</fullName>
    </submittedName>
</protein>
<evidence type="ECO:0000313" key="2">
    <source>
        <dbReference type="EMBL" id="BAW98294.1"/>
    </source>
</evidence>
<sequence length="361" mass="40887">MLEEKKGAPAQISTIKSKYEESKAGTDKALRDAKEPLDPKDRGEVKSELPNDGDDFKESIGNTDSLYSLGGLNSLPVDGNESFMDTVKSAAEWLWKRAVDLFNLIADYVYNRVANIRRRITRLKYSFNDNGVSLKDCVYPGTITRLSSEVTVPRTPNFALKSLESAQAMYKKVMSQQDQITKVTRSFPPSVTREQLLNFAESVSNSYCTTLGGKKVKDNVYEIDLPTGFQVIKSVINRGRGFNGFTLTDYFRPKIKVKIPETFIASAEVVQRLLLKADVLLMEVEEVHKSQRSFSNAFKRSVDPLKSSVKDYPEETKTEIIKYYRWLVNYQHRTISIPLNYYLSVISASVDLAKVQVHKSK</sequence>
<proteinExistence type="predicted"/>
<name>A0A1Q2U2V4_9CAUD</name>
<evidence type="ECO:0000256" key="1">
    <source>
        <dbReference type="SAM" id="MobiDB-lite"/>
    </source>
</evidence>
<dbReference type="EMBL" id="AP017972">
    <property type="protein sequence ID" value="BAW98294.1"/>
    <property type="molecule type" value="Genomic_DNA"/>
</dbReference>
<dbReference type="Proteomes" id="UP000221243">
    <property type="component" value="Segment"/>
</dbReference>
<organism evidence="2 3">
    <name type="scientific">Vibrio phage pTD1</name>
    <dbReference type="NCBI Taxonomy" id="1938577"/>
    <lineage>
        <taxon>Viruses</taxon>
        <taxon>Duplodnaviria</taxon>
        <taxon>Heunggongvirae</taxon>
        <taxon>Uroviricota</taxon>
        <taxon>Caudoviricetes</taxon>
        <taxon>Chimalliviridae</taxon>
        <taxon>Gorgonvirinae</taxon>
        <taxon>Tidunavirus</taxon>
        <taxon>Tidunavirus pTD1</taxon>
    </lineage>
</organism>